<evidence type="ECO:0000313" key="2">
    <source>
        <dbReference type="Proteomes" id="UP001596500"/>
    </source>
</evidence>
<gene>
    <name evidence="1" type="ORF">ACFQNG_04935</name>
</gene>
<protein>
    <submittedName>
        <fullName evidence="1">Uncharacterized protein</fullName>
    </submittedName>
</protein>
<accession>A0ABW2RHL0</accession>
<dbReference type="Proteomes" id="UP001596500">
    <property type="component" value="Unassembled WGS sequence"/>
</dbReference>
<keyword evidence="2" id="KW-1185">Reference proteome</keyword>
<name>A0ABW2RHL0_9BACL</name>
<proteinExistence type="predicted"/>
<reference evidence="2" key="1">
    <citation type="journal article" date="2019" name="Int. J. Syst. Evol. Microbiol.">
        <title>The Global Catalogue of Microorganisms (GCM) 10K type strain sequencing project: providing services to taxonomists for standard genome sequencing and annotation.</title>
        <authorList>
            <consortium name="The Broad Institute Genomics Platform"/>
            <consortium name="The Broad Institute Genome Sequencing Center for Infectious Disease"/>
            <person name="Wu L."/>
            <person name="Ma J."/>
        </authorList>
    </citation>
    <scope>NUCLEOTIDE SEQUENCE [LARGE SCALE GENOMIC DNA]</scope>
    <source>
        <strain evidence="2">CGMCC 1.12942</strain>
    </source>
</reference>
<sequence length="141" mass="15361">MENQVFKGASPAVIKASKKEAGLKPLDIAMPNRPIKSPSPFPAATRHAEEGVINEFVEQVEKAGLKPEEVSGTLYIHQSNPRGVCTVCIQGINNPSVKPGIFLQLSKKYPNLTIKATSETIEGYRPAGRLSFTLRNGQFIE</sequence>
<evidence type="ECO:0000313" key="1">
    <source>
        <dbReference type="EMBL" id="MFC7440493.1"/>
    </source>
</evidence>
<dbReference type="EMBL" id="JBHTBW010000012">
    <property type="protein sequence ID" value="MFC7440493.1"/>
    <property type="molecule type" value="Genomic_DNA"/>
</dbReference>
<comment type="caution">
    <text evidence="1">The sequence shown here is derived from an EMBL/GenBank/DDBJ whole genome shotgun (WGS) entry which is preliminary data.</text>
</comment>
<organism evidence="1 2">
    <name type="scientific">Laceyella putida</name>
    <dbReference type="NCBI Taxonomy" id="110101"/>
    <lineage>
        <taxon>Bacteria</taxon>
        <taxon>Bacillati</taxon>
        <taxon>Bacillota</taxon>
        <taxon>Bacilli</taxon>
        <taxon>Bacillales</taxon>
        <taxon>Thermoactinomycetaceae</taxon>
        <taxon>Laceyella</taxon>
    </lineage>
</organism>
<dbReference type="RefSeq" id="WP_379863767.1">
    <property type="nucleotide sequence ID" value="NZ_JBHTBW010000012.1"/>
</dbReference>